<dbReference type="AlphaFoldDB" id="A0A1F6C1S6"/>
<comment type="caution">
    <text evidence="3">The sequence shown here is derived from an EMBL/GenBank/DDBJ whole genome shotgun (WGS) entry which is preliminary data.</text>
</comment>
<reference evidence="3 4" key="1">
    <citation type="journal article" date="2016" name="Nat. Commun.">
        <title>Thousands of microbial genomes shed light on interconnected biogeochemical processes in an aquifer system.</title>
        <authorList>
            <person name="Anantharaman K."/>
            <person name="Brown C.T."/>
            <person name="Hug L.A."/>
            <person name="Sharon I."/>
            <person name="Castelle C.J."/>
            <person name="Probst A.J."/>
            <person name="Thomas B.C."/>
            <person name="Singh A."/>
            <person name="Wilkins M.J."/>
            <person name="Karaoz U."/>
            <person name="Brodie E.L."/>
            <person name="Williams K.H."/>
            <person name="Hubbard S.S."/>
            <person name="Banfield J.F."/>
        </authorList>
    </citation>
    <scope>NUCLEOTIDE SEQUENCE [LARGE SCALE GENOMIC DNA]</scope>
</reference>
<evidence type="ECO:0000256" key="1">
    <source>
        <dbReference type="SAM" id="MobiDB-lite"/>
    </source>
</evidence>
<evidence type="ECO:0000256" key="2">
    <source>
        <dbReference type="SAM" id="Phobius"/>
    </source>
</evidence>
<evidence type="ECO:0000313" key="3">
    <source>
        <dbReference type="EMBL" id="OGG43149.1"/>
    </source>
</evidence>
<proteinExistence type="predicted"/>
<keyword evidence="2" id="KW-1133">Transmembrane helix</keyword>
<accession>A0A1F6C1S6</accession>
<feature type="region of interest" description="Disordered" evidence="1">
    <location>
        <begin position="135"/>
        <end position="166"/>
    </location>
</feature>
<gene>
    <name evidence="3" type="ORF">A2841_01865</name>
</gene>
<evidence type="ECO:0000313" key="4">
    <source>
        <dbReference type="Proteomes" id="UP000178249"/>
    </source>
</evidence>
<sequence>MYDLKTGSDDGREWIEIYNDADAPADFSSYKFFEGNTNHKLILFQGDAKIGARGFAIIVSDPTRFKIDYPNFGGIIFDSSFSLSNSGEILAIKDDDVVVDEYFYSSSTGGVGDGKSLQKVNGVWISANPTAGNENKFTPPVVSSTLPPKSQTSANSQAKSEESENVKNLQNIPEIMPTEKLPYELAAKEGSEGKNSPLIFASSLFILIFSASGAVYFIRRKWTKTESGEDFDLLN</sequence>
<keyword evidence="2" id="KW-0472">Membrane</keyword>
<name>A0A1F6C1S6_9BACT</name>
<dbReference type="Proteomes" id="UP000178249">
    <property type="component" value="Unassembled WGS sequence"/>
</dbReference>
<keyword evidence="2" id="KW-0812">Transmembrane</keyword>
<feature type="compositionally biased region" description="Polar residues" evidence="1">
    <location>
        <begin position="135"/>
        <end position="158"/>
    </location>
</feature>
<dbReference type="EMBL" id="MFKP01000051">
    <property type="protein sequence ID" value="OGG43149.1"/>
    <property type="molecule type" value="Genomic_DNA"/>
</dbReference>
<protein>
    <recommendedName>
        <fullName evidence="5">LTD domain-containing protein</fullName>
    </recommendedName>
</protein>
<evidence type="ECO:0008006" key="5">
    <source>
        <dbReference type="Google" id="ProtNLM"/>
    </source>
</evidence>
<organism evidence="3 4">
    <name type="scientific">Candidatus Kaiserbacteria bacterium RIFCSPHIGHO2_01_FULL_48_10</name>
    <dbReference type="NCBI Taxonomy" id="1798476"/>
    <lineage>
        <taxon>Bacteria</taxon>
        <taxon>Candidatus Kaiseribacteriota</taxon>
    </lineage>
</organism>
<feature type="transmembrane region" description="Helical" evidence="2">
    <location>
        <begin position="198"/>
        <end position="218"/>
    </location>
</feature>